<feature type="domain" description="SCP" evidence="2">
    <location>
        <begin position="31"/>
        <end position="155"/>
    </location>
</feature>
<dbReference type="PANTHER" id="PTHR31157">
    <property type="entry name" value="SCP DOMAIN-CONTAINING PROTEIN"/>
    <property type="match status" value="1"/>
</dbReference>
<dbReference type="Pfam" id="PF00188">
    <property type="entry name" value="CAP"/>
    <property type="match status" value="1"/>
</dbReference>
<dbReference type="InterPro" id="IPR014044">
    <property type="entry name" value="CAP_dom"/>
</dbReference>
<gene>
    <name evidence="3" type="ORF">DES52_10674</name>
</gene>
<accession>A0A318SN79</accession>
<keyword evidence="1" id="KW-0732">Signal</keyword>
<dbReference type="SUPFAM" id="SSF55797">
    <property type="entry name" value="PR-1-like"/>
    <property type="match status" value="1"/>
</dbReference>
<dbReference type="PANTHER" id="PTHR31157:SF1">
    <property type="entry name" value="SCP DOMAIN-CONTAINING PROTEIN"/>
    <property type="match status" value="1"/>
</dbReference>
<dbReference type="InterPro" id="IPR035940">
    <property type="entry name" value="CAP_sf"/>
</dbReference>
<feature type="chain" id="PRO_5016285349" description="SCP domain-containing protein" evidence="1">
    <location>
        <begin position="24"/>
        <end position="160"/>
    </location>
</feature>
<proteinExistence type="predicted"/>
<sequence length="160" mass="16813">MTGMSTTRVLGAFALLLLGSASAQSLESQLLARLNDLRVAGVRCPTGTKAPAPRLNYSVTLASAAQQQALYMAATGRITHYGENGSTPKVRAASFGEHATSVTEIIFMGSPGPFERAVTWWLNSAVHCNVFTDARYASAGVSVLTGARGTAFVVVFSSNR</sequence>
<dbReference type="CDD" id="cd05379">
    <property type="entry name" value="CAP_bacterial"/>
    <property type="match status" value="1"/>
</dbReference>
<keyword evidence="4" id="KW-1185">Reference proteome</keyword>
<evidence type="ECO:0000259" key="2">
    <source>
        <dbReference type="Pfam" id="PF00188"/>
    </source>
</evidence>
<organism evidence="3 4">
    <name type="scientific">Deinococcus yavapaiensis KR-236</name>
    <dbReference type="NCBI Taxonomy" id="694435"/>
    <lineage>
        <taxon>Bacteria</taxon>
        <taxon>Thermotogati</taxon>
        <taxon>Deinococcota</taxon>
        <taxon>Deinococci</taxon>
        <taxon>Deinococcales</taxon>
        <taxon>Deinococcaceae</taxon>
        <taxon>Deinococcus</taxon>
    </lineage>
</organism>
<feature type="signal peptide" evidence="1">
    <location>
        <begin position="1"/>
        <end position="23"/>
    </location>
</feature>
<dbReference type="AlphaFoldDB" id="A0A318SN79"/>
<evidence type="ECO:0000256" key="1">
    <source>
        <dbReference type="SAM" id="SignalP"/>
    </source>
</evidence>
<evidence type="ECO:0000313" key="4">
    <source>
        <dbReference type="Proteomes" id="UP000248326"/>
    </source>
</evidence>
<dbReference type="Proteomes" id="UP000248326">
    <property type="component" value="Unassembled WGS sequence"/>
</dbReference>
<name>A0A318SN79_9DEIO</name>
<reference evidence="3 4" key="1">
    <citation type="submission" date="2018-06" db="EMBL/GenBank/DDBJ databases">
        <title>Genomic Encyclopedia of Type Strains, Phase IV (KMG-IV): sequencing the most valuable type-strain genomes for metagenomic binning, comparative biology and taxonomic classification.</title>
        <authorList>
            <person name="Goeker M."/>
        </authorList>
    </citation>
    <scope>NUCLEOTIDE SEQUENCE [LARGE SCALE GENOMIC DNA]</scope>
    <source>
        <strain evidence="3 4">DSM 18048</strain>
    </source>
</reference>
<protein>
    <recommendedName>
        <fullName evidence="2">SCP domain-containing protein</fullName>
    </recommendedName>
</protein>
<dbReference type="EMBL" id="QJSX01000006">
    <property type="protein sequence ID" value="PYE54109.1"/>
    <property type="molecule type" value="Genomic_DNA"/>
</dbReference>
<comment type="caution">
    <text evidence="3">The sequence shown here is derived from an EMBL/GenBank/DDBJ whole genome shotgun (WGS) entry which is preliminary data.</text>
</comment>
<evidence type="ECO:0000313" key="3">
    <source>
        <dbReference type="EMBL" id="PYE54109.1"/>
    </source>
</evidence>
<dbReference type="Gene3D" id="3.40.33.10">
    <property type="entry name" value="CAP"/>
    <property type="match status" value="1"/>
</dbReference>